<reference evidence="2 3" key="1">
    <citation type="submission" date="2021-03" db="EMBL/GenBank/DDBJ databases">
        <title>Genomic Encyclopedia of Type Strains, Phase IV (KMG-IV): sequencing the most valuable type-strain genomes for metagenomic binning, comparative biology and taxonomic classification.</title>
        <authorList>
            <person name="Goeker M."/>
        </authorList>
    </citation>
    <scope>NUCLEOTIDE SEQUENCE [LARGE SCALE GENOMIC DNA]</scope>
    <source>
        <strain evidence="2 3">DSM 27512</strain>
    </source>
</reference>
<evidence type="ECO:0000313" key="3">
    <source>
        <dbReference type="Proteomes" id="UP001314903"/>
    </source>
</evidence>
<dbReference type="InterPro" id="IPR056926">
    <property type="entry name" value="FLQE3_permease"/>
</dbReference>
<keyword evidence="3" id="KW-1185">Reference proteome</keyword>
<organism evidence="2 3">
    <name type="scientific">Acetoanaerobium pronyense</name>
    <dbReference type="NCBI Taxonomy" id="1482736"/>
    <lineage>
        <taxon>Bacteria</taxon>
        <taxon>Bacillati</taxon>
        <taxon>Bacillota</taxon>
        <taxon>Clostridia</taxon>
        <taxon>Peptostreptococcales</taxon>
        <taxon>Filifactoraceae</taxon>
        <taxon>Acetoanaerobium</taxon>
    </lineage>
</organism>
<keyword evidence="1" id="KW-1133">Transmembrane helix</keyword>
<comment type="caution">
    <text evidence="2">The sequence shown here is derived from an EMBL/GenBank/DDBJ whole genome shotgun (WGS) entry which is preliminary data.</text>
</comment>
<evidence type="ECO:0000256" key="1">
    <source>
        <dbReference type="SAM" id="Phobius"/>
    </source>
</evidence>
<name>A0ABS4KMB6_9FIRM</name>
<feature type="transmembrane region" description="Helical" evidence="1">
    <location>
        <begin position="206"/>
        <end position="223"/>
    </location>
</feature>
<feature type="transmembrane region" description="Helical" evidence="1">
    <location>
        <begin position="89"/>
        <end position="110"/>
    </location>
</feature>
<sequence length="243" mass="27335">MYKLLNLVKWDIKFQLNNGLYVAGAILSLVWLFVLILFPSAAMAYVIPIVILSDVGTMGMLFIGAIVFFEKGQGSIKALVVTPMKPKTYIQAKVISLLCFVMLATFFVILGPTLIKGVPINLIIYPVAVTIIATSYILLGFILSAYFKSFTDFIFPMCLVFMVLNLPLLFLFDISDLEPFRRFVYLLPSHGMVILLKGMFEPQTALDLTYAVIYNLIIIKLLYLKSIKVFNQKVIGRQGDFSD</sequence>
<feature type="transmembrane region" description="Helical" evidence="1">
    <location>
        <begin position="45"/>
        <end position="69"/>
    </location>
</feature>
<accession>A0ABS4KMB6</accession>
<proteinExistence type="predicted"/>
<gene>
    <name evidence="2" type="ORF">J2Z35_002765</name>
</gene>
<keyword evidence="1" id="KW-0472">Membrane</keyword>
<evidence type="ECO:0000313" key="2">
    <source>
        <dbReference type="EMBL" id="MBP2028927.1"/>
    </source>
</evidence>
<dbReference type="Pfam" id="PF24686">
    <property type="entry name" value="FLQE3_permease"/>
    <property type="match status" value="1"/>
</dbReference>
<feature type="transmembrane region" description="Helical" evidence="1">
    <location>
        <begin position="122"/>
        <end position="147"/>
    </location>
</feature>
<dbReference type="Proteomes" id="UP001314903">
    <property type="component" value="Unassembled WGS sequence"/>
</dbReference>
<dbReference type="EMBL" id="JAGGLI010000048">
    <property type="protein sequence ID" value="MBP2028927.1"/>
    <property type="molecule type" value="Genomic_DNA"/>
</dbReference>
<keyword evidence="1" id="KW-0812">Transmembrane</keyword>
<protein>
    <submittedName>
        <fullName evidence="2">Fluoroquinolone transport system permease protein</fullName>
    </submittedName>
</protein>
<dbReference type="RefSeq" id="WP_209661981.1">
    <property type="nucleotide sequence ID" value="NZ_JAGGLI010000048.1"/>
</dbReference>
<feature type="transmembrane region" description="Helical" evidence="1">
    <location>
        <begin position="20"/>
        <end position="38"/>
    </location>
</feature>
<feature type="transmembrane region" description="Helical" evidence="1">
    <location>
        <begin position="153"/>
        <end position="171"/>
    </location>
</feature>